<dbReference type="AlphaFoldDB" id="A0AAE3L1C2"/>
<evidence type="ECO:0000313" key="4">
    <source>
        <dbReference type="Proteomes" id="UP001206983"/>
    </source>
</evidence>
<comment type="caution">
    <text evidence="3">The sequence shown here is derived from an EMBL/GenBank/DDBJ whole genome shotgun (WGS) entry which is preliminary data.</text>
</comment>
<sequence>MRLNSSCPKAWLCFALISIKACVILPQNKYKRGKKMKNNRIRIASLLMAMLILSMVFVPAVSAKAEVSNVEKEVEKKVKDITDLSQDLEIEWVTNTESQKEYYATAQIDGEYKTYFASHWQEEIDGKAVWRFNIVEVNEEKSITASSISFGKGSYYWTDSSGLHLHFSSTDKQSIKEMSQATMVLVAAIIVAVCPPVGAYATVFIAALAIVIIAVDYIESNSDGSIDVYISYTQLALIPVYVLKSGTQYLSVKIGSHYYKVPL</sequence>
<evidence type="ECO:0000256" key="2">
    <source>
        <dbReference type="SAM" id="Phobius"/>
    </source>
</evidence>
<keyword evidence="1" id="KW-0175">Coiled coil</keyword>
<accession>A0AAE3L1C2</accession>
<dbReference type="Proteomes" id="UP001206983">
    <property type="component" value="Unassembled WGS sequence"/>
</dbReference>
<protein>
    <submittedName>
        <fullName evidence="3">Uncharacterized protein</fullName>
    </submittedName>
</protein>
<organism evidence="3 4">
    <name type="scientific">Methanolobus chelungpuianus</name>
    <dbReference type="NCBI Taxonomy" id="502115"/>
    <lineage>
        <taxon>Archaea</taxon>
        <taxon>Methanobacteriati</taxon>
        <taxon>Methanobacteriota</taxon>
        <taxon>Stenosarchaea group</taxon>
        <taxon>Methanomicrobia</taxon>
        <taxon>Methanosarcinales</taxon>
        <taxon>Methanosarcinaceae</taxon>
        <taxon>Methanolobus</taxon>
    </lineage>
</organism>
<evidence type="ECO:0000313" key="3">
    <source>
        <dbReference type="EMBL" id="MCQ6963829.1"/>
    </source>
</evidence>
<name>A0AAE3L1C2_9EURY</name>
<keyword evidence="2" id="KW-0472">Membrane</keyword>
<gene>
    <name evidence="3" type="ORF">PV02_12260</name>
</gene>
<dbReference type="EMBL" id="JTEO01000011">
    <property type="protein sequence ID" value="MCQ6963829.1"/>
    <property type="molecule type" value="Genomic_DNA"/>
</dbReference>
<feature type="transmembrane region" description="Helical" evidence="2">
    <location>
        <begin position="45"/>
        <end position="63"/>
    </location>
</feature>
<keyword evidence="4" id="KW-1185">Reference proteome</keyword>
<keyword evidence="2" id="KW-1133">Transmembrane helix</keyword>
<feature type="coiled-coil region" evidence="1">
    <location>
        <begin position="60"/>
        <end position="91"/>
    </location>
</feature>
<evidence type="ECO:0000256" key="1">
    <source>
        <dbReference type="SAM" id="Coils"/>
    </source>
</evidence>
<reference evidence="3 4" key="1">
    <citation type="journal article" date="2011" name="Appl. Environ. Microbiol.">
        <title>Methanogenic archaea isolated from Taiwan's Chelungpu fault.</title>
        <authorList>
            <person name="Wu S.Y."/>
            <person name="Lai M.C."/>
        </authorList>
    </citation>
    <scope>NUCLEOTIDE SEQUENCE [LARGE SCALE GENOMIC DNA]</scope>
    <source>
        <strain evidence="3 4">St545Mb</strain>
    </source>
</reference>
<feature type="transmembrane region" description="Helical" evidence="2">
    <location>
        <begin position="181"/>
        <end position="214"/>
    </location>
</feature>
<feature type="transmembrane region" description="Helical" evidence="2">
    <location>
        <begin position="226"/>
        <end position="243"/>
    </location>
</feature>
<proteinExistence type="predicted"/>
<keyword evidence="2" id="KW-0812">Transmembrane</keyword>